<proteinExistence type="predicted"/>
<sequence>MDREIDAVVLGKSSGPWYSKDSVQGKKALTFLADGFYGVLWTIIGDLDYFADGVTALAVGLDWLHCKYLGSDMYVYGSILKLLCFFMLPSAPIDNLQSVWADIKSLYRELGTPVRYKYITKLTMFIPAKNPYPKLRGKGAEIKYLSDVMLKLWRKYMNPHLRVHQQIELMLRLN</sequence>
<name>A0A813C981_9DINO</name>
<organism evidence="1 2">
    <name type="scientific">Symbiodinium necroappetens</name>
    <dbReference type="NCBI Taxonomy" id="1628268"/>
    <lineage>
        <taxon>Eukaryota</taxon>
        <taxon>Sar</taxon>
        <taxon>Alveolata</taxon>
        <taxon>Dinophyceae</taxon>
        <taxon>Suessiales</taxon>
        <taxon>Symbiodiniaceae</taxon>
        <taxon>Symbiodinium</taxon>
    </lineage>
</organism>
<dbReference type="Proteomes" id="UP000601435">
    <property type="component" value="Unassembled WGS sequence"/>
</dbReference>
<evidence type="ECO:0000313" key="2">
    <source>
        <dbReference type="Proteomes" id="UP000601435"/>
    </source>
</evidence>
<feature type="non-terminal residue" evidence="1">
    <location>
        <position position="1"/>
    </location>
</feature>
<dbReference type="EMBL" id="CAJNJA010089389">
    <property type="protein sequence ID" value="CAE7939702.1"/>
    <property type="molecule type" value="Genomic_DNA"/>
</dbReference>
<evidence type="ECO:0000313" key="1">
    <source>
        <dbReference type="EMBL" id="CAE7939702.1"/>
    </source>
</evidence>
<gene>
    <name evidence="1" type="ORF">SNEC2469_LOCUS33611</name>
</gene>
<accession>A0A813C981</accession>
<protein>
    <submittedName>
        <fullName evidence="1">Uncharacterized protein</fullName>
    </submittedName>
</protein>
<comment type="caution">
    <text evidence="1">The sequence shown here is derived from an EMBL/GenBank/DDBJ whole genome shotgun (WGS) entry which is preliminary data.</text>
</comment>
<reference evidence="1" key="1">
    <citation type="submission" date="2021-02" db="EMBL/GenBank/DDBJ databases">
        <authorList>
            <person name="Dougan E. K."/>
            <person name="Rhodes N."/>
            <person name="Thang M."/>
            <person name="Chan C."/>
        </authorList>
    </citation>
    <scope>NUCLEOTIDE SEQUENCE</scope>
</reference>
<dbReference type="AlphaFoldDB" id="A0A813C981"/>
<keyword evidence="2" id="KW-1185">Reference proteome</keyword>